<dbReference type="FunFam" id="2.40.10.240:FF:000002">
    <property type="entry name" value="S-adenosylmethionine:tRNA ribosyltransferase-isomerase"/>
    <property type="match status" value="1"/>
</dbReference>
<dbReference type="Proteomes" id="UP000007519">
    <property type="component" value="Chromosome"/>
</dbReference>
<dbReference type="InterPro" id="IPR003699">
    <property type="entry name" value="QueA"/>
</dbReference>
<name>H6L4G1_SAPGL</name>
<dbReference type="GO" id="GO:0008616">
    <property type="term" value="P:tRNA queuosine(34) biosynthetic process"/>
    <property type="evidence" value="ECO:0007669"/>
    <property type="project" value="UniProtKB-UniRule"/>
</dbReference>
<comment type="similarity">
    <text evidence="9 13">Belongs to the QueA family.</text>
</comment>
<dbReference type="RefSeq" id="WP_014373092.1">
    <property type="nucleotide sequence ID" value="NC_016940.1"/>
</dbReference>
<protein>
    <recommendedName>
        <fullName evidence="11 13">S-adenosylmethionine:tRNA ribosyltransferase-isomerase</fullName>
        <ecNumber evidence="10 13">2.4.99.17</ecNumber>
    </recommendedName>
    <alternativeName>
        <fullName evidence="12 13">Queuosine biosynthesis protein QueA</fullName>
    </alternativeName>
</protein>
<comment type="subunit">
    <text evidence="3 13">Monomer.</text>
</comment>
<dbReference type="NCBIfam" id="TIGR00113">
    <property type="entry name" value="queA"/>
    <property type="match status" value="1"/>
</dbReference>
<accession>H6L4G1</accession>
<comment type="subcellular location">
    <subcellularLocation>
        <location evidence="1 13">Cytoplasm</location>
    </subcellularLocation>
</comment>
<evidence type="ECO:0000256" key="10">
    <source>
        <dbReference type="ARBA" id="ARBA00066503"/>
    </source>
</evidence>
<evidence type="ECO:0000256" key="11">
    <source>
        <dbReference type="ARBA" id="ARBA00069325"/>
    </source>
</evidence>
<evidence type="ECO:0000256" key="9">
    <source>
        <dbReference type="ARBA" id="ARBA00061210"/>
    </source>
</evidence>
<evidence type="ECO:0000256" key="13">
    <source>
        <dbReference type="HAMAP-Rule" id="MF_00113"/>
    </source>
</evidence>
<evidence type="ECO:0000256" key="12">
    <source>
        <dbReference type="ARBA" id="ARBA00076160"/>
    </source>
</evidence>
<dbReference type="PANTHER" id="PTHR30307:SF0">
    <property type="entry name" value="S-ADENOSYLMETHIONINE:TRNA RIBOSYLTRANSFERASE-ISOMERASE"/>
    <property type="match status" value="1"/>
</dbReference>
<dbReference type="GO" id="GO:0005737">
    <property type="term" value="C:cytoplasm"/>
    <property type="evidence" value="ECO:0007669"/>
    <property type="project" value="UniProtKB-SubCell"/>
</dbReference>
<keyword evidence="5 13" id="KW-0808">Transferase</keyword>
<organism evidence="14 15">
    <name type="scientific">Saprospira grandis (strain Lewin)</name>
    <dbReference type="NCBI Taxonomy" id="984262"/>
    <lineage>
        <taxon>Bacteria</taxon>
        <taxon>Pseudomonadati</taxon>
        <taxon>Bacteroidota</taxon>
        <taxon>Saprospiria</taxon>
        <taxon>Saprospirales</taxon>
        <taxon>Saprospiraceae</taxon>
        <taxon>Saprospira</taxon>
    </lineage>
</organism>
<dbReference type="GO" id="GO:0051075">
    <property type="term" value="F:S-adenosylmethionine:tRNA ribosyltransferase-isomerase activity"/>
    <property type="evidence" value="ECO:0007669"/>
    <property type="project" value="UniProtKB-EC"/>
</dbReference>
<dbReference type="InterPro" id="IPR036100">
    <property type="entry name" value="QueA_sf"/>
</dbReference>
<keyword evidence="7 13" id="KW-0671">Queuosine biosynthesis</keyword>
<dbReference type="InterPro" id="IPR042118">
    <property type="entry name" value="QueA_dom1"/>
</dbReference>
<gene>
    <name evidence="13 14" type="primary">queA</name>
    <name evidence="14" type="ordered locus">SGRA_0095</name>
</gene>
<sequence length="352" mass="40677">MKLSQFNFDLPQELIAQYPVENRDESRLMVVHRDSGKIEHRQFRDIIEYFDDGDVFIMNNTKVFPARLYGQKEKTGAKIEVFLLRELNEEQKLWDVLVDPARKIRVGNKLYFNDEDGVELLVAEVVDNTTSRGRTIRFLYDGPNEEFRAQLYKLGQTPLPKYIKRDLEELDTERYQTIYAKEVGAVAAPTAGLHMSHEVMKRLELKGVEFAELTLHVGLGTFRNIEVEDLSKHKMDAEYFKISQPVCDTVNEAIKQGKRRCALGTTSMRSIESSVSAHSLLKPAEGWTNRFIYPPYDFSIADCMITNFHLPKSSLVIMICAFGGYDLMMEAYRQAVEQKYRFYSYGDAMLIL</sequence>
<evidence type="ECO:0000256" key="6">
    <source>
        <dbReference type="ARBA" id="ARBA00022691"/>
    </source>
</evidence>
<dbReference type="Gene3D" id="2.40.10.240">
    <property type="entry name" value="QueA-like"/>
    <property type="match status" value="1"/>
</dbReference>
<dbReference type="InterPro" id="IPR042119">
    <property type="entry name" value="QueA_dom2"/>
</dbReference>
<evidence type="ECO:0000256" key="5">
    <source>
        <dbReference type="ARBA" id="ARBA00022679"/>
    </source>
</evidence>
<dbReference type="NCBIfam" id="NF001140">
    <property type="entry name" value="PRK00147.1"/>
    <property type="match status" value="1"/>
</dbReference>
<keyword evidence="14" id="KW-0413">Isomerase</keyword>
<keyword evidence="4 13" id="KW-0963">Cytoplasm</keyword>
<dbReference type="HOGENOM" id="CLU_039110_1_0_10"/>
<comment type="function">
    <text evidence="13">Transfers and isomerizes the ribose moiety from AdoMet to the 7-aminomethyl group of 7-deazaguanine (preQ1-tRNA) to give epoxyqueuosine (oQ-tRNA).</text>
</comment>
<keyword evidence="15" id="KW-1185">Reference proteome</keyword>
<evidence type="ECO:0000313" key="15">
    <source>
        <dbReference type="Proteomes" id="UP000007519"/>
    </source>
</evidence>
<evidence type="ECO:0000256" key="4">
    <source>
        <dbReference type="ARBA" id="ARBA00022490"/>
    </source>
</evidence>
<dbReference type="AlphaFoldDB" id="H6L4G1"/>
<dbReference type="Pfam" id="PF02547">
    <property type="entry name" value="Queuosine_synth"/>
    <property type="match status" value="1"/>
</dbReference>
<comment type="catalytic activity">
    <reaction evidence="8 13">
        <text>7-aminomethyl-7-carbaguanosine(34) in tRNA + S-adenosyl-L-methionine = epoxyqueuosine(34) in tRNA + adenine + L-methionine + 2 H(+)</text>
        <dbReference type="Rhea" id="RHEA:32155"/>
        <dbReference type="Rhea" id="RHEA-COMP:10342"/>
        <dbReference type="Rhea" id="RHEA-COMP:18582"/>
        <dbReference type="ChEBI" id="CHEBI:15378"/>
        <dbReference type="ChEBI" id="CHEBI:16708"/>
        <dbReference type="ChEBI" id="CHEBI:57844"/>
        <dbReference type="ChEBI" id="CHEBI:59789"/>
        <dbReference type="ChEBI" id="CHEBI:82833"/>
        <dbReference type="ChEBI" id="CHEBI:194443"/>
        <dbReference type="EC" id="2.4.99.17"/>
    </reaction>
</comment>
<dbReference type="Gene3D" id="3.40.1780.10">
    <property type="entry name" value="QueA-like"/>
    <property type="match status" value="1"/>
</dbReference>
<evidence type="ECO:0000256" key="1">
    <source>
        <dbReference type="ARBA" id="ARBA00004496"/>
    </source>
</evidence>
<dbReference type="SUPFAM" id="SSF111337">
    <property type="entry name" value="QueA-like"/>
    <property type="match status" value="1"/>
</dbReference>
<dbReference type="eggNOG" id="COG0809">
    <property type="taxonomic scope" value="Bacteria"/>
</dbReference>
<dbReference type="KEGG" id="sgn:SGRA_0095"/>
<keyword evidence="6 13" id="KW-0949">S-adenosyl-L-methionine</keyword>
<evidence type="ECO:0000256" key="3">
    <source>
        <dbReference type="ARBA" id="ARBA00011245"/>
    </source>
</evidence>
<dbReference type="FunFam" id="3.40.1780.10:FF:000001">
    <property type="entry name" value="S-adenosylmethionine:tRNA ribosyltransferase-isomerase"/>
    <property type="match status" value="1"/>
</dbReference>
<dbReference type="HAMAP" id="MF_00113">
    <property type="entry name" value="QueA"/>
    <property type="match status" value="1"/>
</dbReference>
<evidence type="ECO:0000313" key="14">
    <source>
        <dbReference type="EMBL" id="AFC22840.1"/>
    </source>
</evidence>
<evidence type="ECO:0000256" key="2">
    <source>
        <dbReference type="ARBA" id="ARBA00004691"/>
    </source>
</evidence>
<dbReference type="UniPathway" id="UPA00392"/>
<dbReference type="EMBL" id="CP002831">
    <property type="protein sequence ID" value="AFC22840.1"/>
    <property type="molecule type" value="Genomic_DNA"/>
</dbReference>
<evidence type="ECO:0000256" key="7">
    <source>
        <dbReference type="ARBA" id="ARBA00022785"/>
    </source>
</evidence>
<reference evidence="14 15" key="1">
    <citation type="journal article" date="2012" name="Stand. Genomic Sci.">
        <title>Complete genome sequencing and analysis of Saprospira grandis str. Lewin, a predatory marine bacterium.</title>
        <authorList>
            <person name="Saw J.H."/>
            <person name="Yuryev A."/>
            <person name="Kanbe M."/>
            <person name="Hou S."/>
            <person name="Young A.G."/>
            <person name="Aizawa S."/>
            <person name="Alam M."/>
        </authorList>
    </citation>
    <scope>NUCLEOTIDE SEQUENCE [LARGE SCALE GENOMIC DNA]</scope>
    <source>
        <strain evidence="14 15">Lewin</strain>
    </source>
</reference>
<proteinExistence type="inferred from homology"/>
<comment type="pathway">
    <text evidence="2 13">tRNA modification; tRNA-queuosine biosynthesis.</text>
</comment>
<dbReference type="OrthoDB" id="9805933at2"/>
<dbReference type="STRING" id="984262.SGRA_0095"/>
<dbReference type="EC" id="2.4.99.17" evidence="10 13"/>
<dbReference type="PANTHER" id="PTHR30307">
    <property type="entry name" value="S-ADENOSYLMETHIONINE:TRNA RIBOSYLTRANSFERASE-ISOMERASE"/>
    <property type="match status" value="1"/>
</dbReference>
<evidence type="ECO:0000256" key="8">
    <source>
        <dbReference type="ARBA" id="ARBA00052751"/>
    </source>
</evidence>